<dbReference type="CTD" id="20236470"/>
<evidence type="ECO:0000313" key="3">
    <source>
        <dbReference type="Proteomes" id="UP000030746"/>
    </source>
</evidence>
<organism evidence="2 3">
    <name type="scientific">Lottia gigantea</name>
    <name type="common">Giant owl limpet</name>
    <dbReference type="NCBI Taxonomy" id="225164"/>
    <lineage>
        <taxon>Eukaryota</taxon>
        <taxon>Metazoa</taxon>
        <taxon>Spiralia</taxon>
        <taxon>Lophotrochozoa</taxon>
        <taxon>Mollusca</taxon>
        <taxon>Gastropoda</taxon>
        <taxon>Patellogastropoda</taxon>
        <taxon>Lottioidea</taxon>
        <taxon>Lottiidae</taxon>
        <taxon>Lottia</taxon>
    </lineage>
</organism>
<evidence type="ECO:0000256" key="1">
    <source>
        <dbReference type="SAM" id="MobiDB-lite"/>
    </source>
</evidence>
<proteinExistence type="predicted"/>
<reference evidence="2 3" key="1">
    <citation type="journal article" date="2013" name="Nature">
        <title>Insights into bilaterian evolution from three spiralian genomes.</title>
        <authorList>
            <person name="Simakov O."/>
            <person name="Marletaz F."/>
            <person name="Cho S.J."/>
            <person name="Edsinger-Gonzales E."/>
            <person name="Havlak P."/>
            <person name="Hellsten U."/>
            <person name="Kuo D.H."/>
            <person name="Larsson T."/>
            <person name="Lv J."/>
            <person name="Arendt D."/>
            <person name="Savage R."/>
            <person name="Osoegawa K."/>
            <person name="de Jong P."/>
            <person name="Grimwood J."/>
            <person name="Chapman J.A."/>
            <person name="Shapiro H."/>
            <person name="Aerts A."/>
            <person name="Otillar R.P."/>
            <person name="Terry A.Y."/>
            <person name="Boore J.L."/>
            <person name="Grigoriev I.V."/>
            <person name="Lindberg D.R."/>
            <person name="Seaver E.C."/>
            <person name="Weisblat D.A."/>
            <person name="Putnam N.H."/>
            <person name="Rokhsar D.S."/>
        </authorList>
    </citation>
    <scope>NUCLEOTIDE SEQUENCE [LARGE SCALE GENOMIC DNA]</scope>
</reference>
<gene>
    <name evidence="2" type="ORF">LOTGIDRAFT_154965</name>
</gene>
<feature type="compositionally biased region" description="Acidic residues" evidence="1">
    <location>
        <begin position="133"/>
        <end position="142"/>
    </location>
</feature>
<name>V4B9D2_LOTGI</name>
<sequence>MGRSKRREKSNKNCILYRAHKPIVDGRTDGQGRRQYDLWKFTTIQKSILTLTEGLINLMNGGNIHIVNYIDLVQYSKLLHETLKTGRETNRLGDVIKATNEDDEYIDDDQEIKELDDISGESSSGEGITFLSDDPEQLTDLI</sequence>
<protein>
    <submittedName>
        <fullName evidence="2">Uncharacterized protein</fullName>
    </submittedName>
</protein>
<dbReference type="HOGENOM" id="CLU_1817989_0_0_1"/>
<feature type="region of interest" description="Disordered" evidence="1">
    <location>
        <begin position="117"/>
        <end position="142"/>
    </location>
</feature>
<dbReference type="KEGG" id="lgi:LOTGIDRAFT_154965"/>
<dbReference type="RefSeq" id="XP_009063720.1">
    <property type="nucleotide sequence ID" value="XM_009065472.1"/>
</dbReference>
<dbReference type="Proteomes" id="UP000030746">
    <property type="component" value="Unassembled WGS sequence"/>
</dbReference>
<dbReference type="EMBL" id="KB203274">
    <property type="protein sequence ID" value="ESO85474.1"/>
    <property type="molecule type" value="Genomic_DNA"/>
</dbReference>
<evidence type="ECO:0000313" key="2">
    <source>
        <dbReference type="EMBL" id="ESO85474.1"/>
    </source>
</evidence>
<keyword evidence="3" id="KW-1185">Reference proteome</keyword>
<accession>V4B9D2</accession>
<dbReference type="AlphaFoldDB" id="V4B9D2"/>
<dbReference type="GeneID" id="20236470"/>